<comment type="caution">
    <text evidence="2">The sequence shown here is derived from an EMBL/GenBank/DDBJ whole genome shotgun (WGS) entry which is preliminary data.</text>
</comment>
<proteinExistence type="predicted"/>
<evidence type="ECO:0000256" key="1">
    <source>
        <dbReference type="SAM" id="SignalP"/>
    </source>
</evidence>
<accession>A0A9X3IZ19</accession>
<evidence type="ECO:0000313" key="3">
    <source>
        <dbReference type="Proteomes" id="UP001150924"/>
    </source>
</evidence>
<feature type="signal peptide" evidence="1">
    <location>
        <begin position="1"/>
        <end position="18"/>
    </location>
</feature>
<sequence>MQRTFTLLLTLALPQLFACDPAMPGDEPEAADDADAADLALVSPIDVEPATHDDASAALAQIDALLSDDPEDARALAALGAIQPRLDELNHLVARVSVAPGHEVSFYEARPGVIFTSESRPLGAARAVDTGTLAAGTVADLYVRLAGDDAAVPEALVAAQARAKNRVAAAPAGDQRQLARPLALSASADEPTAEPLTSADGPWWSANVCYGSEADSKWCLPNWGGGAWAQQNAKTSASAVAPFAGNVVLRAQLGGSSVFTENVLQGNVREAWLNSSWDWDCGIFACSDWDFDVQSHRWDVLDASGDQFHWAAGFNWSCYGSDWDCPWDL</sequence>
<dbReference type="EMBL" id="JAPNKE010000002">
    <property type="protein sequence ID" value="MCY1008605.1"/>
    <property type="molecule type" value="Genomic_DNA"/>
</dbReference>
<keyword evidence="3" id="KW-1185">Reference proteome</keyword>
<name>A0A9X3IZ19_9BACT</name>
<evidence type="ECO:0000313" key="2">
    <source>
        <dbReference type="EMBL" id="MCY1008605.1"/>
    </source>
</evidence>
<keyword evidence="1" id="KW-0732">Signal</keyword>
<organism evidence="2 3">
    <name type="scientific">Nannocystis pusilla</name>
    <dbReference type="NCBI Taxonomy" id="889268"/>
    <lineage>
        <taxon>Bacteria</taxon>
        <taxon>Pseudomonadati</taxon>
        <taxon>Myxococcota</taxon>
        <taxon>Polyangia</taxon>
        <taxon>Nannocystales</taxon>
        <taxon>Nannocystaceae</taxon>
        <taxon>Nannocystis</taxon>
    </lineage>
</organism>
<reference evidence="2" key="1">
    <citation type="submission" date="2022-11" db="EMBL/GenBank/DDBJ databases">
        <title>Minimal conservation of predation-associated metabolite biosynthetic gene clusters underscores biosynthetic potential of Myxococcota including descriptions for ten novel species: Archangium lansinium sp. nov., Myxococcus landrumus sp. nov., Nannocystis bai.</title>
        <authorList>
            <person name="Ahearne A."/>
            <person name="Stevens C."/>
            <person name="Phillips K."/>
        </authorList>
    </citation>
    <scope>NUCLEOTIDE SEQUENCE</scope>
    <source>
        <strain evidence="2">Na p29</strain>
    </source>
</reference>
<dbReference type="RefSeq" id="WP_267771207.1">
    <property type="nucleotide sequence ID" value="NZ_JAPNKE010000002.1"/>
</dbReference>
<feature type="chain" id="PRO_5040963062" evidence="1">
    <location>
        <begin position="19"/>
        <end position="329"/>
    </location>
</feature>
<protein>
    <submittedName>
        <fullName evidence="2">Uncharacterized protein</fullName>
    </submittedName>
</protein>
<gene>
    <name evidence="2" type="ORF">OV079_24190</name>
</gene>
<dbReference type="AlphaFoldDB" id="A0A9X3IZ19"/>
<dbReference type="Proteomes" id="UP001150924">
    <property type="component" value="Unassembled WGS sequence"/>
</dbReference>